<sequence>MKKAIPIIAISFLIYFSFVDHRYEIETNYKIIYFAISYVLILPILIKDVIKGYRSHKELEKKRYFSKKKQEEHEKNLEEYSLFSNILGSLAAPAAFAILVMPIISYEYTYRFGKNVFYTADVYDKEIYHSSGKHAKTYYYVSVNSNEFGKETIENRALYERVNVSSKVSITKRQSLLGNYIHYKSISVITK</sequence>
<feature type="transmembrane region" description="Helical" evidence="1">
    <location>
        <begin position="82"/>
        <end position="104"/>
    </location>
</feature>
<evidence type="ECO:0000313" key="3">
    <source>
        <dbReference type="Proteomes" id="UP000005532"/>
    </source>
</evidence>
<reference evidence="2 3" key="1">
    <citation type="journal article" date="2010" name="Vet. Microbiol.">
        <title>Production of haemolysins by strains of the Actinobacillus minor/porcitonsillarum complex.</title>
        <authorList>
            <person name="Arya G."/>
            <person name="Niven D.F."/>
        </authorList>
    </citation>
    <scope>NUCLEOTIDE SEQUENCE [LARGE SCALE GENOMIC DNA]</scope>
    <source>
        <strain evidence="2 3">NM305</strain>
    </source>
</reference>
<keyword evidence="1" id="KW-0812">Transmembrane</keyword>
<dbReference type="Proteomes" id="UP000005532">
    <property type="component" value="Unassembled WGS sequence"/>
</dbReference>
<dbReference type="EMBL" id="ACQL01000055">
    <property type="protein sequence ID" value="EER47919.1"/>
    <property type="molecule type" value="Genomic_DNA"/>
</dbReference>
<feature type="transmembrane region" description="Helical" evidence="1">
    <location>
        <begin position="32"/>
        <end position="50"/>
    </location>
</feature>
<protein>
    <submittedName>
        <fullName evidence="2">Uncharacterized protein</fullName>
    </submittedName>
</protein>
<accession>C5RZR4</accession>
<evidence type="ECO:0000313" key="2">
    <source>
        <dbReference type="EMBL" id="EER47919.1"/>
    </source>
</evidence>
<comment type="caution">
    <text evidence="2">The sequence shown here is derived from an EMBL/GenBank/DDBJ whole genome shotgun (WGS) entry which is preliminary data.</text>
</comment>
<dbReference type="AlphaFoldDB" id="C5RZR4"/>
<proteinExistence type="predicted"/>
<dbReference type="RefSeq" id="WP_005822713.1">
    <property type="nucleotide sequence ID" value="NZ_ACQL01000055.1"/>
</dbReference>
<gene>
    <name evidence="2" type="ORF">AM305_05784</name>
</gene>
<evidence type="ECO:0000256" key="1">
    <source>
        <dbReference type="SAM" id="Phobius"/>
    </source>
</evidence>
<keyword evidence="1" id="KW-0472">Membrane</keyword>
<organism evidence="2 3">
    <name type="scientific">Actinobacillus minor NM305</name>
    <dbReference type="NCBI Taxonomy" id="637911"/>
    <lineage>
        <taxon>Bacteria</taxon>
        <taxon>Pseudomonadati</taxon>
        <taxon>Pseudomonadota</taxon>
        <taxon>Gammaproteobacteria</taxon>
        <taxon>Pasteurellales</taxon>
        <taxon>Pasteurellaceae</taxon>
        <taxon>Actinobacillus</taxon>
    </lineage>
</organism>
<keyword evidence="1" id="KW-1133">Transmembrane helix</keyword>
<name>C5RZR4_9PAST</name>